<name>A0A5C1Q620_9BURK</name>
<dbReference type="EMBL" id="CP035708">
    <property type="protein sequence ID" value="QEN02266.1"/>
    <property type="molecule type" value="Genomic_DNA"/>
</dbReference>
<accession>A0A5C1Q620</accession>
<dbReference type="OrthoDB" id="5560405at2"/>
<protein>
    <submittedName>
        <fullName evidence="2">DUF3616 domain-containing protein</fullName>
    </submittedName>
</protein>
<sequence length="371" mass="39002">MPRWAGPCWADARVTRCRYRSPPSDSSSRCCGCFEPQARISMPLPHAFSMLSALALTLFAGSASGAPASAAMSYRGPCDASAAVALDADHFVVAGDEDNTLRIYRRGRPEPVGEAPLAAFLDSGNKESDLEAAAAVGQRIYWIASHGRNSKGKVRPDRQRFFATDIVPGAQPGVTPAGTPYRGLLDDLAAAPTLAGLRLGDAARLAPEAPGGLNIEGLAAMPDGSLLVGFRNPVPNGRALLVPLLNPAELVTAAPGRKARFGEPILLELRGRGVRSIERALDGRGYWIVAGPAADAGAFTLYRWSGQKHDAPRIVDSSELVGFRPEVLFEPLGGGGTLQLLSDDGGVVTNGVACKDRPMAAQAFRSITLQP</sequence>
<feature type="domain" description="DUF3616" evidence="1">
    <location>
        <begin position="210"/>
        <end position="313"/>
    </location>
</feature>
<dbReference type="Pfam" id="PF12275">
    <property type="entry name" value="DUF3616"/>
    <property type="match status" value="1"/>
</dbReference>
<organism evidence="2 3">
    <name type="scientific">Sphaerotilus sulfidivorans</name>
    <dbReference type="NCBI Taxonomy" id="639200"/>
    <lineage>
        <taxon>Bacteria</taxon>
        <taxon>Pseudomonadati</taxon>
        <taxon>Pseudomonadota</taxon>
        <taxon>Betaproteobacteria</taxon>
        <taxon>Burkholderiales</taxon>
        <taxon>Sphaerotilaceae</taxon>
        <taxon>Sphaerotilus</taxon>
    </lineage>
</organism>
<dbReference type="KEGG" id="snn:EWH46_16880"/>
<dbReference type="Proteomes" id="UP000323522">
    <property type="component" value="Chromosome"/>
</dbReference>
<evidence type="ECO:0000313" key="3">
    <source>
        <dbReference type="Proteomes" id="UP000323522"/>
    </source>
</evidence>
<dbReference type="InterPro" id="IPR022060">
    <property type="entry name" value="DUF3616"/>
</dbReference>
<proteinExistence type="predicted"/>
<reference evidence="2 3" key="1">
    <citation type="submission" date="2019-02" db="EMBL/GenBank/DDBJ databases">
        <title>Complete Genome Sequence and Methylome Analysis of Sphaerotilus natans subsp. sulfidivorans D-507.</title>
        <authorList>
            <person name="Fomenkov A."/>
            <person name="Gridneva E."/>
            <person name="Smolyakov D."/>
            <person name="Dubinina G."/>
            <person name="Vincze T."/>
            <person name="Grabovich M."/>
            <person name="Roberts R.J."/>
        </authorList>
    </citation>
    <scope>NUCLEOTIDE SEQUENCE [LARGE SCALE GENOMIC DNA]</scope>
    <source>
        <strain evidence="2 3">D-507</strain>
    </source>
</reference>
<evidence type="ECO:0000313" key="2">
    <source>
        <dbReference type="EMBL" id="QEN02266.1"/>
    </source>
</evidence>
<gene>
    <name evidence="2" type="ORF">EWH46_16880</name>
</gene>
<dbReference type="AlphaFoldDB" id="A0A5C1Q620"/>
<evidence type="ECO:0000259" key="1">
    <source>
        <dbReference type="Pfam" id="PF12275"/>
    </source>
</evidence>